<proteinExistence type="predicted"/>
<evidence type="ECO:0000313" key="2">
    <source>
        <dbReference type="Proteomes" id="UP001482620"/>
    </source>
</evidence>
<gene>
    <name evidence="1" type="ORF">ILYODFUR_006013</name>
</gene>
<evidence type="ECO:0000313" key="1">
    <source>
        <dbReference type="EMBL" id="MEQ2250938.1"/>
    </source>
</evidence>
<evidence type="ECO:0008006" key="3">
    <source>
        <dbReference type="Google" id="ProtNLM"/>
    </source>
</evidence>
<reference evidence="1 2" key="1">
    <citation type="submission" date="2021-06" db="EMBL/GenBank/DDBJ databases">
        <authorList>
            <person name="Palmer J.M."/>
        </authorList>
    </citation>
    <scope>NUCLEOTIDE SEQUENCE [LARGE SCALE GENOMIC DNA]</scope>
    <source>
        <strain evidence="2">if_2019</strain>
        <tissue evidence="1">Muscle</tissue>
    </source>
</reference>
<protein>
    <recommendedName>
        <fullName evidence="3">Secreted protein</fullName>
    </recommendedName>
</protein>
<accession>A0ABV0V0M8</accession>
<name>A0ABV0V0M8_9TELE</name>
<keyword evidence="2" id="KW-1185">Reference proteome</keyword>
<comment type="caution">
    <text evidence="1">The sequence shown here is derived from an EMBL/GenBank/DDBJ whole genome shotgun (WGS) entry which is preliminary data.</text>
</comment>
<dbReference type="EMBL" id="JAHRIQ010093046">
    <property type="protein sequence ID" value="MEQ2250938.1"/>
    <property type="molecule type" value="Genomic_DNA"/>
</dbReference>
<sequence>MCFGRKIINQWDLLIIVVLSSVRNTLPGQKESRHLKKRSHTIFGEPPLALITAHVLCGIVSVSFCNVTRFISTQCCINFTDLAVIMVESDRCEKPSPAHPKDSQGLDSVVANPCVRMTSHAP</sequence>
<organism evidence="1 2">
    <name type="scientific">Ilyodon furcidens</name>
    <name type="common">goldbreast splitfin</name>
    <dbReference type="NCBI Taxonomy" id="33524"/>
    <lineage>
        <taxon>Eukaryota</taxon>
        <taxon>Metazoa</taxon>
        <taxon>Chordata</taxon>
        <taxon>Craniata</taxon>
        <taxon>Vertebrata</taxon>
        <taxon>Euteleostomi</taxon>
        <taxon>Actinopterygii</taxon>
        <taxon>Neopterygii</taxon>
        <taxon>Teleostei</taxon>
        <taxon>Neoteleostei</taxon>
        <taxon>Acanthomorphata</taxon>
        <taxon>Ovalentaria</taxon>
        <taxon>Atherinomorphae</taxon>
        <taxon>Cyprinodontiformes</taxon>
        <taxon>Goodeidae</taxon>
        <taxon>Ilyodon</taxon>
    </lineage>
</organism>
<dbReference type="Proteomes" id="UP001482620">
    <property type="component" value="Unassembled WGS sequence"/>
</dbReference>